<gene>
    <name evidence="2" type="ORF">ColSpa_02134</name>
</gene>
<organism evidence="2 3">
    <name type="scientific">Colletotrichum spaethianum</name>
    <dbReference type="NCBI Taxonomy" id="700344"/>
    <lineage>
        <taxon>Eukaryota</taxon>
        <taxon>Fungi</taxon>
        <taxon>Dikarya</taxon>
        <taxon>Ascomycota</taxon>
        <taxon>Pezizomycotina</taxon>
        <taxon>Sordariomycetes</taxon>
        <taxon>Hypocreomycetidae</taxon>
        <taxon>Glomerellales</taxon>
        <taxon>Glomerellaceae</taxon>
        <taxon>Colletotrichum</taxon>
        <taxon>Colletotrichum spaethianum species complex</taxon>
    </lineage>
</organism>
<proteinExistence type="predicted"/>
<dbReference type="Proteomes" id="UP001055115">
    <property type="component" value="Unassembled WGS sequence"/>
</dbReference>
<feature type="signal peptide" evidence="1">
    <location>
        <begin position="1"/>
        <end position="16"/>
    </location>
</feature>
<accession>A0AA37L4X1</accession>
<dbReference type="RefSeq" id="XP_049124303.1">
    <property type="nucleotide sequence ID" value="XM_049268346.1"/>
</dbReference>
<comment type="caution">
    <text evidence="2">The sequence shown here is derived from an EMBL/GenBank/DDBJ whole genome shotgun (WGS) entry which is preliminary data.</text>
</comment>
<protein>
    <submittedName>
        <fullName evidence="2">Uncharacterized protein</fullName>
    </submittedName>
</protein>
<dbReference type="EMBL" id="BQXU01000004">
    <property type="protein sequence ID" value="GKT41953.1"/>
    <property type="molecule type" value="Genomic_DNA"/>
</dbReference>
<evidence type="ECO:0000313" key="2">
    <source>
        <dbReference type="EMBL" id="GKT41953.1"/>
    </source>
</evidence>
<evidence type="ECO:0000256" key="1">
    <source>
        <dbReference type="SAM" id="SignalP"/>
    </source>
</evidence>
<dbReference type="AlphaFoldDB" id="A0AA37L4X1"/>
<name>A0AA37L4X1_9PEZI</name>
<reference evidence="2 3" key="1">
    <citation type="submission" date="2022-03" db="EMBL/GenBank/DDBJ databases">
        <title>Genome data of Colletotrichum spp.</title>
        <authorList>
            <person name="Utami Y.D."/>
            <person name="Hiruma K."/>
        </authorList>
    </citation>
    <scope>NUCLEOTIDE SEQUENCE [LARGE SCALE GENOMIC DNA]</scope>
    <source>
        <strain evidence="2 3">MAFF 239500</strain>
    </source>
</reference>
<feature type="chain" id="PRO_5041253878" evidence="1">
    <location>
        <begin position="17"/>
        <end position="212"/>
    </location>
</feature>
<evidence type="ECO:0000313" key="3">
    <source>
        <dbReference type="Proteomes" id="UP001055115"/>
    </source>
</evidence>
<keyword evidence="3" id="KW-1185">Reference proteome</keyword>
<dbReference type="GeneID" id="73322936"/>
<keyword evidence="1" id="KW-0732">Signal</keyword>
<sequence>MKYLTFLASLAAIANAVPVADNVVQADSKDVCFFGSSTCTPPTPVMTIDISQLPEVPVAPVARDLNKRVPMREGYWYSLSGWVFSVGQIFVKEFRDSSWRFDKEEGAKAYLATQFANSVTNIFGENATTRQSLSGGWSWFATAYQGYEFKDMPWDVAYRMMSEAIESATDWITSDNYVTWSMYDTAGNIIYKFAVFPTDSSLQNPVNEHEEF</sequence>